<keyword evidence="3" id="KW-1185">Reference proteome</keyword>
<dbReference type="Proteomes" id="UP000221101">
    <property type="component" value="Unassembled WGS sequence"/>
</dbReference>
<feature type="transmembrane region" description="Helical" evidence="1">
    <location>
        <begin position="53"/>
        <end position="83"/>
    </location>
</feature>
<name>A0A2D0KZU8_9GAMM</name>
<sequence length="118" mass="13929">MITFKHFLDRPLWAAVAGYDFNIIDCLSVAACRCFSIPVNIWDELLDLEIRQIFSAIIVAAAGLFCVFIYPLIFWVFGIGLYFNCKRYVKKYKTDKPQIVIDNLNKWKFDCDRRFKKK</sequence>
<dbReference type="EMBL" id="NJCX01000040">
    <property type="protein sequence ID" value="PHM68835.1"/>
    <property type="molecule type" value="Genomic_DNA"/>
</dbReference>
<dbReference type="RefSeq" id="WP_099143331.1">
    <property type="nucleotide sequence ID" value="NZ_CAWNOR010000076.1"/>
</dbReference>
<keyword evidence="1" id="KW-0812">Transmembrane</keyword>
<gene>
    <name evidence="2" type="ORF">Xkoz_03603</name>
</gene>
<proteinExistence type="predicted"/>
<keyword evidence="1" id="KW-1133">Transmembrane helix</keyword>
<evidence type="ECO:0000313" key="3">
    <source>
        <dbReference type="Proteomes" id="UP000221101"/>
    </source>
</evidence>
<keyword evidence="1" id="KW-0472">Membrane</keyword>
<comment type="caution">
    <text evidence="2">The sequence shown here is derived from an EMBL/GenBank/DDBJ whole genome shotgun (WGS) entry which is preliminary data.</text>
</comment>
<evidence type="ECO:0000313" key="2">
    <source>
        <dbReference type="EMBL" id="PHM68835.1"/>
    </source>
</evidence>
<accession>A0A2D0KZU8</accession>
<evidence type="ECO:0000256" key="1">
    <source>
        <dbReference type="SAM" id="Phobius"/>
    </source>
</evidence>
<reference evidence="2 3" key="1">
    <citation type="journal article" date="2017" name="Nat. Microbiol.">
        <title>Natural product diversity associated with the nematode symbionts Photorhabdus and Xenorhabdus.</title>
        <authorList>
            <person name="Tobias N.J."/>
            <person name="Wolff H."/>
            <person name="Djahanschiri B."/>
            <person name="Grundmann F."/>
            <person name="Kronenwerth M."/>
            <person name="Shi Y.M."/>
            <person name="Simonyi S."/>
            <person name="Grun P."/>
            <person name="Shapiro-Ilan D."/>
            <person name="Pidot S.J."/>
            <person name="Stinear T.P."/>
            <person name="Ebersberger I."/>
            <person name="Bode H.B."/>
        </authorList>
    </citation>
    <scope>NUCLEOTIDE SEQUENCE [LARGE SCALE GENOMIC DNA]</scope>
    <source>
        <strain evidence="2 3">DSM 17907</strain>
    </source>
</reference>
<dbReference type="AlphaFoldDB" id="A0A2D0KZU8"/>
<protein>
    <submittedName>
        <fullName evidence="2">Uncharacterized protein</fullName>
    </submittedName>
</protein>
<organism evidence="2 3">
    <name type="scientific">Xenorhabdus kozodoii</name>
    <dbReference type="NCBI Taxonomy" id="351676"/>
    <lineage>
        <taxon>Bacteria</taxon>
        <taxon>Pseudomonadati</taxon>
        <taxon>Pseudomonadota</taxon>
        <taxon>Gammaproteobacteria</taxon>
        <taxon>Enterobacterales</taxon>
        <taxon>Morganellaceae</taxon>
        <taxon>Xenorhabdus</taxon>
    </lineage>
</organism>